<accession>A0A6J6LPC2</accession>
<evidence type="ECO:0000313" key="1">
    <source>
        <dbReference type="EMBL" id="CAB4663572.1"/>
    </source>
</evidence>
<protein>
    <submittedName>
        <fullName evidence="1">Unannotated protein</fullName>
    </submittedName>
</protein>
<organism evidence="1">
    <name type="scientific">freshwater metagenome</name>
    <dbReference type="NCBI Taxonomy" id="449393"/>
    <lineage>
        <taxon>unclassified sequences</taxon>
        <taxon>metagenomes</taxon>
        <taxon>ecological metagenomes</taxon>
    </lineage>
</organism>
<sequence>MINVSISDVRADLIFAHEQAWSALSQPGTWWSGAQRRELAQTALLAVSESEPSPPWVAVSTVANKNLQIHFASSAAHDAVYRIARHAATLTRDWYQRTTQEIEPLAFIELCGVVCTVATVSAFRRALDLGIPELAPAKLGEPSRIKPASVVDATLNWVPVIAPADENAAVVQAFTAVPETNRVIWAMADAQYIPDKEMVDPHWTRGTLSRVQMELVATRVSQQRECFY</sequence>
<dbReference type="EMBL" id="CAEZWU010000044">
    <property type="protein sequence ID" value="CAB4663572.1"/>
    <property type="molecule type" value="Genomic_DNA"/>
</dbReference>
<dbReference type="AlphaFoldDB" id="A0A6J6LPC2"/>
<gene>
    <name evidence="1" type="ORF">UFOPK2292_00422</name>
</gene>
<name>A0A6J6LPC2_9ZZZZ</name>
<proteinExistence type="predicted"/>
<reference evidence="1" key="1">
    <citation type="submission" date="2020-05" db="EMBL/GenBank/DDBJ databases">
        <authorList>
            <person name="Chiriac C."/>
            <person name="Salcher M."/>
            <person name="Ghai R."/>
            <person name="Kavagutti S V."/>
        </authorList>
    </citation>
    <scope>NUCLEOTIDE SEQUENCE</scope>
</reference>